<evidence type="ECO:0000256" key="4">
    <source>
        <dbReference type="ARBA" id="ARBA00022692"/>
    </source>
</evidence>
<feature type="transmembrane region" description="Helical" evidence="10">
    <location>
        <begin position="359"/>
        <end position="382"/>
    </location>
</feature>
<evidence type="ECO:0000256" key="3">
    <source>
        <dbReference type="ARBA" id="ARBA00022448"/>
    </source>
</evidence>
<keyword evidence="8 10" id="KW-0472">Membrane</keyword>
<dbReference type="InterPro" id="IPR004648">
    <property type="entry name" value="Oligpept_transpt"/>
</dbReference>
<keyword evidence="4 10" id="KW-0812">Transmembrane</keyword>
<evidence type="ECO:0000313" key="11">
    <source>
        <dbReference type="EMBL" id="SCW04476.1"/>
    </source>
</evidence>
<dbReference type="NCBIfam" id="TIGR00727">
    <property type="entry name" value="ISP4_OPT"/>
    <property type="match status" value="1"/>
</dbReference>
<keyword evidence="12" id="KW-1185">Reference proteome</keyword>
<dbReference type="GO" id="GO:0015031">
    <property type="term" value="P:protein transport"/>
    <property type="evidence" value="ECO:0007669"/>
    <property type="project" value="UniProtKB-KW"/>
</dbReference>
<feature type="transmembrane region" description="Helical" evidence="10">
    <location>
        <begin position="429"/>
        <end position="451"/>
    </location>
</feature>
<dbReference type="NCBIfam" id="TIGR00728">
    <property type="entry name" value="OPT_sfam"/>
    <property type="match status" value="1"/>
</dbReference>
<evidence type="ECO:0000256" key="6">
    <source>
        <dbReference type="ARBA" id="ARBA00022927"/>
    </source>
</evidence>
<comment type="similarity">
    <text evidence="2">Belongs to the oligopeptide OPT transporter family.</text>
</comment>
<dbReference type="OrthoDB" id="9986677at2759"/>
<dbReference type="EMBL" id="LT598491">
    <property type="protein sequence ID" value="SCW04476.1"/>
    <property type="molecule type" value="Genomic_DNA"/>
</dbReference>
<feature type="compositionally biased region" description="Basic and acidic residues" evidence="9">
    <location>
        <begin position="1"/>
        <end position="16"/>
    </location>
</feature>
<dbReference type="GO" id="GO:0016020">
    <property type="term" value="C:membrane"/>
    <property type="evidence" value="ECO:0007669"/>
    <property type="project" value="UniProtKB-SubCell"/>
</dbReference>
<dbReference type="PANTHER" id="PTHR22601">
    <property type="entry name" value="ISP4 LIKE PROTEIN"/>
    <property type="match status" value="1"/>
</dbReference>
<feature type="transmembrane region" description="Helical" evidence="10">
    <location>
        <begin position="597"/>
        <end position="617"/>
    </location>
</feature>
<evidence type="ECO:0000256" key="7">
    <source>
        <dbReference type="ARBA" id="ARBA00022989"/>
    </source>
</evidence>
<evidence type="ECO:0000256" key="2">
    <source>
        <dbReference type="ARBA" id="ARBA00008807"/>
    </source>
</evidence>
<dbReference type="GO" id="GO:0035673">
    <property type="term" value="F:oligopeptide transmembrane transporter activity"/>
    <property type="evidence" value="ECO:0007669"/>
    <property type="project" value="InterPro"/>
</dbReference>
<keyword evidence="3" id="KW-0813">Transport</keyword>
<reference evidence="11 12" key="1">
    <citation type="submission" date="2016-03" db="EMBL/GenBank/DDBJ databases">
        <authorList>
            <person name="Devillers H."/>
        </authorList>
    </citation>
    <scope>NUCLEOTIDE SEQUENCE [LARGE SCALE GENOMIC DNA]</scope>
    <source>
        <strain evidence="11">CBS 6772</strain>
    </source>
</reference>
<evidence type="ECO:0000256" key="5">
    <source>
        <dbReference type="ARBA" id="ARBA00022856"/>
    </source>
</evidence>
<name>A0A1G4ML19_LACFM</name>
<organism evidence="11 12">
    <name type="scientific">Lachancea fermentati</name>
    <name type="common">Zygosaccharomyces fermentati</name>
    <dbReference type="NCBI Taxonomy" id="4955"/>
    <lineage>
        <taxon>Eukaryota</taxon>
        <taxon>Fungi</taxon>
        <taxon>Dikarya</taxon>
        <taxon>Ascomycota</taxon>
        <taxon>Saccharomycotina</taxon>
        <taxon>Saccharomycetes</taxon>
        <taxon>Saccharomycetales</taxon>
        <taxon>Saccharomycetaceae</taxon>
        <taxon>Lachancea</taxon>
    </lineage>
</organism>
<dbReference type="OMA" id="RWIVYPA"/>
<dbReference type="Pfam" id="PF03169">
    <property type="entry name" value="OPT"/>
    <property type="match status" value="1"/>
</dbReference>
<feature type="transmembrane region" description="Helical" evidence="10">
    <location>
        <begin position="490"/>
        <end position="510"/>
    </location>
</feature>
<feature type="transmembrane region" description="Helical" evidence="10">
    <location>
        <begin position="517"/>
        <end position="536"/>
    </location>
</feature>
<feature type="transmembrane region" description="Helical" evidence="10">
    <location>
        <begin position="186"/>
        <end position="206"/>
    </location>
</feature>
<feature type="transmembrane region" description="Helical" evidence="10">
    <location>
        <begin position="742"/>
        <end position="768"/>
    </location>
</feature>
<feature type="region of interest" description="Disordered" evidence="9">
    <location>
        <begin position="1"/>
        <end position="31"/>
    </location>
</feature>
<evidence type="ECO:0000256" key="1">
    <source>
        <dbReference type="ARBA" id="ARBA00004141"/>
    </source>
</evidence>
<dbReference type="Proteomes" id="UP000190831">
    <property type="component" value="Chromosome H"/>
</dbReference>
<keyword evidence="6" id="KW-0653">Protein transport</keyword>
<protein>
    <submittedName>
        <fullName evidence="11">LAFE_0H14378g1_1</fullName>
    </submittedName>
</protein>
<dbReference type="AlphaFoldDB" id="A0A1G4ML19"/>
<feature type="transmembrane region" description="Helical" evidence="10">
    <location>
        <begin position="146"/>
        <end position="165"/>
    </location>
</feature>
<evidence type="ECO:0000256" key="9">
    <source>
        <dbReference type="SAM" id="MobiDB-lite"/>
    </source>
</evidence>
<evidence type="ECO:0000313" key="12">
    <source>
        <dbReference type="Proteomes" id="UP000190831"/>
    </source>
</evidence>
<sequence>MGEKLENSTIIRREISSDEGSSEDFVPEASKSKLSYNVSAEAEQTRQIVRTLSPSKEQDKEKVLETVFSEPGLDEEDDGRIWEGDPTLLPNSPYPEVRASVANTDDPTIVLNHWRTWFLTTVFVVVFAGVNQFFSLRYPTLSINFLVAQVVCYPVGKILALLPDWKCKRCSWFDLNPGPFTKKEHAVVTIAVALTSSTAYAMNILIAQTNFYNMKLNAGYQIMLVWTSQMLGYGAAGLSRRWVVNPASCIWPQNLISVSLFDSLHSRSIDKTIINGWRVSRYKFFLFVFIGSFVWYWVPGFLFTGLSYFNVVLWGPKTRHNFIANTIFGTQSGLGALPISFDYTQISQAMTGSVFATPFWVSANTYASVLIFFVLILPILYFTNTWYAKYMPVISGTTYDNTQKSYNVSKIINPDYSINLEKYKAYSPLYVPFSYLLSYALNFAAVVSVFVHCGLYHGKDIVAKLRNKSHGGEDIHMRLYSQNYKDCPDWWYIVLQVIMLALGFAAVCGFDTHFPAWAFVIALILSFANIIPQGILEAMTNQHVGLNIITELICGYMLPLRPMANVLFKLYGFIVMRHGLDLSRDLKLALYMKVPPRLIFFIQIYASLISGLVNVGIQEWMRSNIKDICSTTQPDGFTCSNGRTIFNASIIWSLPKYLFSPGRIYNPLMWFFLIGLIVPFVIFFLQKKFPRVELFKYMHSPVFFTGPGNIPPSTPYNYSLFFAMSFVLNSIRKKWPHWFSKYNFVMGAGVETGVALAVVIIFLCVQYPGGKLSWWGNTVWKTTYDYAYKKYYTLKTGETFGYDKWW</sequence>
<dbReference type="InterPro" id="IPR004813">
    <property type="entry name" value="OPT"/>
</dbReference>
<accession>A0A1G4ML19</accession>
<feature type="transmembrane region" description="Helical" evidence="10">
    <location>
        <begin position="664"/>
        <end position="685"/>
    </location>
</feature>
<comment type="subcellular location">
    <subcellularLocation>
        <location evidence="1">Membrane</location>
        <topology evidence="1">Multi-pass membrane protein</topology>
    </subcellularLocation>
</comment>
<proteinExistence type="inferred from homology"/>
<evidence type="ECO:0000256" key="8">
    <source>
        <dbReference type="ARBA" id="ARBA00023136"/>
    </source>
</evidence>
<feature type="transmembrane region" description="Helical" evidence="10">
    <location>
        <begin position="116"/>
        <end position="134"/>
    </location>
</feature>
<keyword evidence="5" id="KW-0571">Peptide transport</keyword>
<feature type="transmembrane region" description="Helical" evidence="10">
    <location>
        <begin position="284"/>
        <end position="309"/>
    </location>
</feature>
<evidence type="ECO:0000256" key="10">
    <source>
        <dbReference type="SAM" id="Phobius"/>
    </source>
</evidence>
<gene>
    <name evidence="11" type="ORF">LAFE_0H14378G</name>
</gene>
<keyword evidence="7 10" id="KW-1133">Transmembrane helix</keyword>